<accession>A0A2Z4IMX9</accession>
<evidence type="ECO:0000259" key="1">
    <source>
        <dbReference type="Pfam" id="PF12697"/>
    </source>
</evidence>
<gene>
    <name evidence="2" type="ORF">DN752_18375</name>
</gene>
<dbReference type="InterPro" id="IPR029058">
    <property type="entry name" value="AB_hydrolase_fold"/>
</dbReference>
<proteinExistence type="predicted"/>
<dbReference type="AlphaFoldDB" id="A0A2Z4IMX9"/>
<dbReference type="Pfam" id="PF12697">
    <property type="entry name" value="Abhydrolase_6"/>
    <property type="match status" value="1"/>
</dbReference>
<dbReference type="SUPFAM" id="SSF53474">
    <property type="entry name" value="alpha/beta-Hydrolases"/>
    <property type="match status" value="1"/>
</dbReference>
<sequence>MFKKLLPILISISIVLAIGYMLGPKETLSDLKGTYPTVPADLKQLEAYIQQKEDTVKGLKPNNEARIIWADSTKTKTPYSIVYIHGFGASQMEGDPVHRKLAEHFGANLYLSRLPEHGIDRPNAFEYLTAEKLADGAREAFMIGKQLGDKVIIVGTSMGGALTVLLASEREDIEATLLYSPCIRDYGSQLEAFFSPWQGWLFEQFGTNDDHVILNPREGDKAKYWSEQYHINAYISLAKLVYSKMDEATFKKIKQPLYLGYYYKDKEHQDDVVSVPAMIEMYQQLSTPEQLKRKVAFPESGNHVIGSSITSEDWEGVLRSSIDFLENIVEVPVPQKEEVTLTETAK</sequence>
<dbReference type="KEGG" id="est:DN752_18375"/>
<dbReference type="InterPro" id="IPR000073">
    <property type="entry name" value="AB_hydrolase_1"/>
</dbReference>
<dbReference type="OrthoDB" id="5416147at2"/>
<organism evidence="2 3">
    <name type="scientific">Echinicola strongylocentroti</name>
    <dbReference type="NCBI Taxonomy" id="1795355"/>
    <lineage>
        <taxon>Bacteria</taxon>
        <taxon>Pseudomonadati</taxon>
        <taxon>Bacteroidota</taxon>
        <taxon>Cytophagia</taxon>
        <taxon>Cytophagales</taxon>
        <taxon>Cyclobacteriaceae</taxon>
        <taxon>Echinicola</taxon>
    </lineage>
</organism>
<keyword evidence="3" id="KW-1185">Reference proteome</keyword>
<protein>
    <submittedName>
        <fullName evidence="2">Alpha/beta hydrolase</fullName>
    </submittedName>
</protein>
<feature type="domain" description="AB hydrolase-1" evidence="1">
    <location>
        <begin position="81"/>
        <end position="211"/>
    </location>
</feature>
<evidence type="ECO:0000313" key="2">
    <source>
        <dbReference type="EMBL" id="AWW31946.1"/>
    </source>
</evidence>
<dbReference type="GO" id="GO:0016787">
    <property type="term" value="F:hydrolase activity"/>
    <property type="evidence" value="ECO:0007669"/>
    <property type="project" value="UniProtKB-KW"/>
</dbReference>
<dbReference type="RefSeq" id="WP_112785319.1">
    <property type="nucleotide sequence ID" value="NZ_CP030041.1"/>
</dbReference>
<name>A0A2Z4IMX9_9BACT</name>
<dbReference type="Proteomes" id="UP000248688">
    <property type="component" value="Chromosome"/>
</dbReference>
<dbReference type="Gene3D" id="3.40.50.1820">
    <property type="entry name" value="alpha/beta hydrolase"/>
    <property type="match status" value="1"/>
</dbReference>
<evidence type="ECO:0000313" key="3">
    <source>
        <dbReference type="Proteomes" id="UP000248688"/>
    </source>
</evidence>
<keyword evidence="2" id="KW-0378">Hydrolase</keyword>
<reference evidence="2 3" key="1">
    <citation type="submission" date="2018-06" db="EMBL/GenBank/DDBJ databases">
        <title>Echinicola strongylocentroti sp. nov., isolated from a sea urchin Strongylocentrotus intermedius.</title>
        <authorList>
            <person name="Bae S.S."/>
        </authorList>
    </citation>
    <scope>NUCLEOTIDE SEQUENCE [LARGE SCALE GENOMIC DNA]</scope>
    <source>
        <strain evidence="2 3">MEBiC08714</strain>
    </source>
</reference>
<dbReference type="EMBL" id="CP030041">
    <property type="protein sequence ID" value="AWW31946.1"/>
    <property type="molecule type" value="Genomic_DNA"/>
</dbReference>